<keyword evidence="5" id="KW-0812">Transmembrane</keyword>
<evidence type="ECO:0000256" key="1">
    <source>
        <dbReference type="ARBA" id="ARBA00004167"/>
    </source>
</evidence>
<dbReference type="InterPro" id="IPR052232">
    <property type="entry name" value="RLK_Ser/Thr-Kinase"/>
</dbReference>
<dbReference type="GO" id="GO:0016020">
    <property type="term" value="C:membrane"/>
    <property type="evidence" value="ECO:0007669"/>
    <property type="project" value="UniProtKB-SubCell"/>
</dbReference>
<dbReference type="InterPro" id="IPR001245">
    <property type="entry name" value="Ser-Thr/Tyr_kinase_cat_dom"/>
</dbReference>
<evidence type="ECO:0000259" key="11">
    <source>
        <dbReference type="PROSITE" id="PS50011"/>
    </source>
</evidence>
<keyword evidence="6" id="KW-0547">Nucleotide-binding</keyword>
<dbReference type="GO" id="GO:0004674">
    <property type="term" value="F:protein serine/threonine kinase activity"/>
    <property type="evidence" value="ECO:0007669"/>
    <property type="project" value="UniProtKB-EC"/>
</dbReference>
<evidence type="ECO:0000256" key="8">
    <source>
        <dbReference type="ARBA" id="ARBA00022840"/>
    </source>
</evidence>
<dbReference type="SUPFAM" id="SSF56112">
    <property type="entry name" value="Protein kinase-like (PK-like)"/>
    <property type="match status" value="1"/>
</dbReference>
<feature type="domain" description="Protein kinase" evidence="11">
    <location>
        <begin position="1"/>
        <end position="113"/>
    </location>
</feature>
<comment type="caution">
    <text evidence="12">The sequence shown here is derived from an EMBL/GenBank/DDBJ whole genome shotgun (WGS) entry which is preliminary data.</text>
</comment>
<protein>
    <recommendedName>
        <fullName evidence="2">non-specific serine/threonine protein kinase</fullName>
        <ecNumber evidence="2">2.7.11.1</ecNumber>
    </recommendedName>
</protein>
<dbReference type="EMBL" id="CAUOFW020008975">
    <property type="protein sequence ID" value="CAK9184476.1"/>
    <property type="molecule type" value="Genomic_DNA"/>
</dbReference>
<comment type="subcellular location">
    <subcellularLocation>
        <location evidence="1">Membrane</location>
        <topology evidence="1">Single-pass membrane protein</topology>
    </subcellularLocation>
</comment>
<dbReference type="GO" id="GO:0005524">
    <property type="term" value="F:ATP binding"/>
    <property type="evidence" value="ECO:0007669"/>
    <property type="project" value="UniProtKB-KW"/>
</dbReference>
<evidence type="ECO:0000256" key="7">
    <source>
        <dbReference type="ARBA" id="ARBA00022777"/>
    </source>
</evidence>
<evidence type="ECO:0000256" key="3">
    <source>
        <dbReference type="ARBA" id="ARBA00022553"/>
    </source>
</evidence>
<reference evidence="12 14" key="1">
    <citation type="submission" date="2024-02" db="EMBL/GenBank/DDBJ databases">
        <authorList>
            <person name="Vignale AGUSTIN F."/>
            <person name="Sosa J E."/>
            <person name="Modenutti C."/>
        </authorList>
    </citation>
    <scope>NUCLEOTIDE SEQUENCE [LARGE SCALE GENOMIC DNA]</scope>
</reference>
<evidence type="ECO:0000256" key="9">
    <source>
        <dbReference type="ARBA" id="ARBA00022989"/>
    </source>
</evidence>
<evidence type="ECO:0000256" key="5">
    <source>
        <dbReference type="ARBA" id="ARBA00022692"/>
    </source>
</evidence>
<dbReference type="InterPro" id="IPR011009">
    <property type="entry name" value="Kinase-like_dom_sf"/>
</dbReference>
<evidence type="ECO:0000256" key="10">
    <source>
        <dbReference type="ARBA" id="ARBA00023136"/>
    </source>
</evidence>
<keyword evidence="9" id="KW-1133">Transmembrane helix</keyword>
<dbReference type="PANTHER" id="PTHR47984:SF39">
    <property type="entry name" value="PROTEIN KINASE DOMAIN-CONTAINING PROTEIN"/>
    <property type="match status" value="1"/>
</dbReference>
<keyword evidence="4" id="KW-0808">Transferase</keyword>
<keyword evidence="14" id="KW-1185">Reference proteome</keyword>
<keyword evidence="10" id="KW-0472">Membrane</keyword>
<dbReference type="PANTHER" id="PTHR47984">
    <property type="entry name" value="OS01G0323000 PROTEIN"/>
    <property type="match status" value="1"/>
</dbReference>
<accession>A0ABC8UN71</accession>
<keyword evidence="8" id="KW-0067">ATP-binding</keyword>
<dbReference type="EC" id="2.7.11.1" evidence="2"/>
<dbReference type="PROSITE" id="PS50011">
    <property type="entry name" value="PROTEIN_KINASE_DOM"/>
    <property type="match status" value="1"/>
</dbReference>
<dbReference type="Pfam" id="PF07714">
    <property type="entry name" value="PK_Tyr_Ser-Thr"/>
    <property type="match status" value="1"/>
</dbReference>
<dbReference type="Proteomes" id="UP001642360">
    <property type="component" value="Unassembled WGS sequence"/>
</dbReference>
<evidence type="ECO:0000256" key="2">
    <source>
        <dbReference type="ARBA" id="ARBA00012513"/>
    </source>
</evidence>
<sequence>MGNYIEPEYECTGVVDKKSDVYSFGILIMEIVSGKPPIEYSETEIEMHLVEWFKALIAEQNFSLVVDPKLPQMPSPKELKRILLIALRCVDREVDKRPKIGDVIHMLEPHDLLLTDLINHTTVYSDDAGVYFEARNFST</sequence>
<name>A0ABC8UN71_9AQUA</name>
<evidence type="ECO:0000313" key="12">
    <source>
        <dbReference type="EMBL" id="CAK9182460.1"/>
    </source>
</evidence>
<keyword evidence="7" id="KW-0418">Kinase</keyword>
<gene>
    <name evidence="12" type="ORF">ILEXP_LOCUS52634</name>
    <name evidence="13" type="ORF">ILEXP_LOCUS54807</name>
</gene>
<proteinExistence type="predicted"/>
<dbReference type="Gene3D" id="1.10.510.10">
    <property type="entry name" value="Transferase(Phosphotransferase) domain 1"/>
    <property type="match status" value="1"/>
</dbReference>
<dbReference type="AlphaFoldDB" id="A0ABC8UN71"/>
<evidence type="ECO:0000256" key="4">
    <source>
        <dbReference type="ARBA" id="ARBA00022679"/>
    </source>
</evidence>
<keyword evidence="3" id="KW-0597">Phosphoprotein</keyword>
<dbReference type="InterPro" id="IPR000719">
    <property type="entry name" value="Prot_kinase_dom"/>
</dbReference>
<evidence type="ECO:0000256" key="6">
    <source>
        <dbReference type="ARBA" id="ARBA00022741"/>
    </source>
</evidence>
<evidence type="ECO:0000313" key="13">
    <source>
        <dbReference type="EMBL" id="CAK9184476.1"/>
    </source>
</evidence>
<organism evidence="12 14">
    <name type="scientific">Ilex paraguariensis</name>
    <name type="common">yerba mate</name>
    <dbReference type="NCBI Taxonomy" id="185542"/>
    <lineage>
        <taxon>Eukaryota</taxon>
        <taxon>Viridiplantae</taxon>
        <taxon>Streptophyta</taxon>
        <taxon>Embryophyta</taxon>
        <taxon>Tracheophyta</taxon>
        <taxon>Spermatophyta</taxon>
        <taxon>Magnoliopsida</taxon>
        <taxon>eudicotyledons</taxon>
        <taxon>Gunneridae</taxon>
        <taxon>Pentapetalae</taxon>
        <taxon>asterids</taxon>
        <taxon>campanulids</taxon>
        <taxon>Aquifoliales</taxon>
        <taxon>Aquifoliaceae</taxon>
        <taxon>Ilex</taxon>
    </lineage>
</organism>
<dbReference type="EMBL" id="CAUOFW020008367">
    <property type="protein sequence ID" value="CAK9182460.1"/>
    <property type="molecule type" value="Genomic_DNA"/>
</dbReference>
<evidence type="ECO:0000313" key="14">
    <source>
        <dbReference type="Proteomes" id="UP001642360"/>
    </source>
</evidence>